<dbReference type="InterPro" id="IPR050558">
    <property type="entry name" value="PTS_Sugar-Specific_Components"/>
</dbReference>
<evidence type="ECO:0000256" key="10">
    <source>
        <dbReference type="ARBA" id="ARBA00023136"/>
    </source>
</evidence>
<evidence type="ECO:0000256" key="8">
    <source>
        <dbReference type="ARBA" id="ARBA00022777"/>
    </source>
</evidence>
<feature type="transmembrane region" description="Helical" evidence="12">
    <location>
        <begin position="441"/>
        <end position="464"/>
    </location>
</feature>
<dbReference type="CDD" id="cd00212">
    <property type="entry name" value="PTS_IIB_glc"/>
    <property type="match status" value="1"/>
</dbReference>
<keyword evidence="7 12" id="KW-0812">Transmembrane</keyword>
<proteinExistence type="predicted"/>
<dbReference type="OrthoDB" id="9769191at2"/>
<dbReference type="RefSeq" id="WP_042531543.1">
    <property type="nucleotide sequence ID" value="NZ_CDGG01000001.1"/>
</dbReference>
<dbReference type="PANTHER" id="PTHR30175">
    <property type="entry name" value="PHOSPHOTRANSFERASE SYSTEM TRANSPORT PROTEIN"/>
    <property type="match status" value="1"/>
</dbReference>
<sequence length="656" mass="71182">MKYEQLAKEIIELVGGTENVNSVTHCVTRLRFRLKDSQKADRKALENHEDVVTVRESSGQYQVVIGNHVPDVYKAVVAVGGFENEKQEDDNEAKDDEKKGLFSSFIDIISNIFIPVLPLLMATGIIKGFNSMFIALGWLEDTSGTSQILNVIGDGFFTFLPIFLGYTAMKKFGGTPFLGMAIAAALVHPNLAGIGESEPFMTLFSGTILESPVQVSFLGIPIILMSYTASVVPIILSTYFAAKIERWFASIIPQVVKSFIVPFLTLLIIVPLTFIVIGPIATWLAQSIGYAIQTGYEAVPVIAGIVVGGFWQVLVIFGIHWGIIPIYYNNLAVQGFDMLIAMTFAASFAQIGAVLAVWIKTKNKKLKRLSFPAFISGFFGVTEPAIYGITLPLKTPFVMSCIGSAAGGAIIAMTGAALYSAGPLGVFKIPTFIHPENGIDGGFWGMLVSIIVAFIVAFVLTYFFGRINQKENTEAVVGDEKMQEEVQDQALVEDDVKQTNQEITVQNENILSPANGDIIPLTSVPDDVFASEAMGKGVAVQPSEGRMYAPANGVITTLFKTNHAIGMTTDNGAEILIHIGMDTVELDGKFFEARMKQGDTVKAGDLLVEFDINQIKQAGYSVVTPIVITNTKAYNELEIVSGDTIMKEDVLIITKV</sequence>
<feature type="domain" description="PTS EIIB type-1" evidence="14">
    <location>
        <begin position="4"/>
        <end position="86"/>
    </location>
</feature>
<comment type="subcellular location">
    <subcellularLocation>
        <location evidence="1">Cell membrane</location>
        <topology evidence="1">Multi-pass membrane protein</topology>
    </subcellularLocation>
</comment>
<keyword evidence="3" id="KW-1003">Cell membrane</keyword>
<dbReference type="InterPro" id="IPR013013">
    <property type="entry name" value="PTS_EIIC_1"/>
</dbReference>
<feature type="transmembrane region" description="Helical" evidence="12">
    <location>
        <begin position="259"/>
        <end position="281"/>
    </location>
</feature>
<dbReference type="GO" id="GO:0005886">
    <property type="term" value="C:plasma membrane"/>
    <property type="evidence" value="ECO:0007669"/>
    <property type="project" value="UniProtKB-SubCell"/>
</dbReference>
<feature type="transmembrane region" description="Helical" evidence="12">
    <location>
        <begin position="146"/>
        <end position="165"/>
    </location>
</feature>
<dbReference type="InterPro" id="IPR003352">
    <property type="entry name" value="PTS_EIIC"/>
</dbReference>
<evidence type="ECO:0000256" key="12">
    <source>
        <dbReference type="SAM" id="Phobius"/>
    </source>
</evidence>
<dbReference type="PROSITE" id="PS01035">
    <property type="entry name" value="PTS_EIIB_TYPE_1_CYS"/>
    <property type="match status" value="1"/>
</dbReference>
<evidence type="ECO:0000256" key="1">
    <source>
        <dbReference type="ARBA" id="ARBA00004651"/>
    </source>
</evidence>
<organism evidence="16 17">
    <name type="scientific">Oceanobacillus oncorhynchi</name>
    <dbReference type="NCBI Taxonomy" id="545501"/>
    <lineage>
        <taxon>Bacteria</taxon>
        <taxon>Bacillati</taxon>
        <taxon>Bacillota</taxon>
        <taxon>Bacilli</taxon>
        <taxon>Bacillales</taxon>
        <taxon>Bacillaceae</taxon>
        <taxon>Oceanobacillus</taxon>
    </lineage>
</organism>
<dbReference type="InterPro" id="IPR011055">
    <property type="entry name" value="Dup_hybrid_motif"/>
</dbReference>
<dbReference type="PROSITE" id="PS51098">
    <property type="entry name" value="PTS_EIIB_TYPE_1"/>
    <property type="match status" value="1"/>
</dbReference>
<dbReference type="InterPro" id="IPR018113">
    <property type="entry name" value="PTrfase_EIIB_Cys"/>
</dbReference>
<feature type="domain" description="PTS EIIA type-1" evidence="13">
    <location>
        <begin position="526"/>
        <end position="630"/>
    </location>
</feature>
<dbReference type="Proteomes" id="UP000040453">
    <property type="component" value="Unassembled WGS sequence"/>
</dbReference>
<evidence type="ECO:0000256" key="2">
    <source>
        <dbReference type="ARBA" id="ARBA00022448"/>
    </source>
</evidence>
<keyword evidence="5" id="KW-0808">Transferase</keyword>
<evidence type="ECO:0000259" key="13">
    <source>
        <dbReference type="PROSITE" id="PS51093"/>
    </source>
</evidence>
<keyword evidence="2" id="KW-0813">Transport</keyword>
<dbReference type="AlphaFoldDB" id="A0A0A1MQV0"/>
<evidence type="ECO:0000256" key="5">
    <source>
        <dbReference type="ARBA" id="ARBA00022679"/>
    </source>
</evidence>
<dbReference type="FunFam" id="2.70.70.10:FF:000001">
    <property type="entry name" value="PTS system glucose-specific IIA component"/>
    <property type="match status" value="1"/>
</dbReference>
<evidence type="ECO:0000313" key="16">
    <source>
        <dbReference type="EMBL" id="CEI82012.1"/>
    </source>
</evidence>
<feature type="transmembrane region" description="Helical" evidence="12">
    <location>
        <begin position="339"/>
        <end position="359"/>
    </location>
</feature>
<dbReference type="GO" id="GO:0090589">
    <property type="term" value="F:protein-phosphocysteine-trehalose phosphotransferase system transporter activity"/>
    <property type="evidence" value="ECO:0007669"/>
    <property type="project" value="TreeGrafter"/>
</dbReference>
<dbReference type="GO" id="GO:0008982">
    <property type="term" value="F:protein-N(PI)-phosphohistidine-sugar phosphotransferase activity"/>
    <property type="evidence" value="ECO:0007669"/>
    <property type="project" value="InterPro"/>
</dbReference>
<feature type="active site" description="Phosphocysteine intermediate; for EIIB activity" evidence="11">
    <location>
        <position position="26"/>
    </location>
</feature>
<evidence type="ECO:0000256" key="4">
    <source>
        <dbReference type="ARBA" id="ARBA00022597"/>
    </source>
</evidence>
<dbReference type="Gene3D" id="3.30.1360.60">
    <property type="entry name" value="Glucose permease domain IIB"/>
    <property type="match status" value="1"/>
</dbReference>
<dbReference type="GO" id="GO:0016301">
    <property type="term" value="F:kinase activity"/>
    <property type="evidence" value="ECO:0007669"/>
    <property type="project" value="UniProtKB-KW"/>
</dbReference>
<evidence type="ECO:0000256" key="7">
    <source>
        <dbReference type="ARBA" id="ARBA00022692"/>
    </source>
</evidence>
<dbReference type="SUPFAM" id="SSF55604">
    <property type="entry name" value="Glucose permease domain IIB"/>
    <property type="match status" value="1"/>
</dbReference>
<name>A0A0A1MQV0_9BACI</name>
<dbReference type="PROSITE" id="PS51103">
    <property type="entry name" value="PTS_EIIC_TYPE_1"/>
    <property type="match status" value="1"/>
</dbReference>
<feature type="transmembrane region" description="Helical" evidence="12">
    <location>
        <begin position="108"/>
        <end position="126"/>
    </location>
</feature>
<feature type="transmembrane region" description="Helical" evidence="12">
    <location>
        <begin position="215"/>
        <end position="239"/>
    </location>
</feature>
<dbReference type="Pfam" id="PF02378">
    <property type="entry name" value="PTS_EIIC"/>
    <property type="match status" value="1"/>
</dbReference>
<dbReference type="InterPro" id="IPR001996">
    <property type="entry name" value="PTS_IIB_1"/>
</dbReference>
<dbReference type="PROSITE" id="PS00371">
    <property type="entry name" value="PTS_EIIA_TYPE_1_HIS"/>
    <property type="match status" value="1"/>
</dbReference>
<evidence type="ECO:0000259" key="14">
    <source>
        <dbReference type="PROSITE" id="PS51098"/>
    </source>
</evidence>
<keyword evidence="9 12" id="KW-1133">Transmembrane helix</keyword>
<dbReference type="Gene3D" id="2.70.70.10">
    <property type="entry name" value="Glucose Permease (Domain IIA)"/>
    <property type="match status" value="1"/>
</dbReference>
<keyword evidence="8" id="KW-0418">Kinase</keyword>
<dbReference type="FunFam" id="3.30.1360.60:FF:000001">
    <property type="entry name" value="PTS system glucose-specific IIBC component PtsG"/>
    <property type="match status" value="1"/>
</dbReference>
<dbReference type="InterPro" id="IPR036878">
    <property type="entry name" value="Glu_permease_IIB"/>
</dbReference>
<dbReference type="InterPro" id="IPR011297">
    <property type="entry name" value="PTS_IIABC_b_glu"/>
</dbReference>
<feature type="transmembrane region" description="Helical" evidence="12">
    <location>
        <begin position="177"/>
        <end position="195"/>
    </location>
</feature>
<dbReference type="EMBL" id="CDGG01000001">
    <property type="protein sequence ID" value="CEI82012.1"/>
    <property type="molecule type" value="Genomic_DNA"/>
</dbReference>
<dbReference type="Pfam" id="PF00358">
    <property type="entry name" value="PTS_EIIA_1"/>
    <property type="match status" value="1"/>
</dbReference>
<evidence type="ECO:0000256" key="3">
    <source>
        <dbReference type="ARBA" id="ARBA00022475"/>
    </source>
</evidence>
<keyword evidence="4" id="KW-0762">Sugar transport</keyword>
<dbReference type="GO" id="GO:0009401">
    <property type="term" value="P:phosphoenolpyruvate-dependent sugar phosphotransferase system"/>
    <property type="evidence" value="ECO:0007669"/>
    <property type="project" value="UniProtKB-KW"/>
</dbReference>
<feature type="transmembrane region" description="Helical" evidence="12">
    <location>
        <begin position="301"/>
        <end position="327"/>
    </location>
</feature>
<gene>
    <name evidence="16" type="primary">bglF_4</name>
    <name evidence="16" type="ORF">BN997_01867</name>
</gene>
<keyword evidence="10 12" id="KW-0472">Membrane</keyword>
<dbReference type="STRING" id="545501.BN997_01867"/>
<feature type="domain" description="PTS EIIC type-1" evidence="15">
    <location>
        <begin position="107"/>
        <end position="480"/>
    </location>
</feature>
<evidence type="ECO:0000259" key="15">
    <source>
        <dbReference type="PROSITE" id="PS51103"/>
    </source>
</evidence>
<keyword evidence="6" id="KW-0598">Phosphotransferase system</keyword>
<evidence type="ECO:0000256" key="11">
    <source>
        <dbReference type="PROSITE-ProRule" id="PRU00421"/>
    </source>
</evidence>
<dbReference type="InterPro" id="IPR001127">
    <property type="entry name" value="PTS_EIIA_1_perm"/>
</dbReference>
<dbReference type="NCBIfam" id="TIGR01995">
    <property type="entry name" value="PTS-II-ABC-beta"/>
    <property type="match status" value="1"/>
</dbReference>
<dbReference type="PROSITE" id="PS51093">
    <property type="entry name" value="PTS_EIIA_TYPE_1"/>
    <property type="match status" value="1"/>
</dbReference>
<dbReference type="GO" id="GO:0015771">
    <property type="term" value="P:trehalose transport"/>
    <property type="evidence" value="ECO:0007669"/>
    <property type="project" value="TreeGrafter"/>
</dbReference>
<feature type="transmembrane region" description="Helical" evidence="12">
    <location>
        <begin position="397"/>
        <end position="421"/>
    </location>
</feature>
<evidence type="ECO:0000256" key="6">
    <source>
        <dbReference type="ARBA" id="ARBA00022683"/>
    </source>
</evidence>
<dbReference type="NCBIfam" id="TIGR00830">
    <property type="entry name" value="PTBA"/>
    <property type="match status" value="1"/>
</dbReference>
<protein>
    <submittedName>
        <fullName evidence="16">PTS system beta-glucoside-specific EIIBCA component</fullName>
    </submittedName>
</protein>
<dbReference type="PANTHER" id="PTHR30175:SF1">
    <property type="entry name" value="PTS SYSTEM ARBUTIN-, CELLOBIOSE-, AND SALICIN-SPECIFIC EIIBC COMPONENT-RELATED"/>
    <property type="match status" value="1"/>
</dbReference>
<evidence type="ECO:0000256" key="9">
    <source>
        <dbReference type="ARBA" id="ARBA00022989"/>
    </source>
</evidence>
<dbReference type="SUPFAM" id="SSF51261">
    <property type="entry name" value="Duplicated hybrid motif"/>
    <property type="match status" value="1"/>
</dbReference>
<keyword evidence="17" id="KW-1185">Reference proteome</keyword>
<dbReference type="Pfam" id="PF00367">
    <property type="entry name" value="PTS_EIIB"/>
    <property type="match status" value="1"/>
</dbReference>
<reference evidence="16 17" key="1">
    <citation type="submission" date="2014-11" db="EMBL/GenBank/DDBJ databases">
        <authorList>
            <person name="Urmite Genomes Urmite Genomes"/>
        </authorList>
    </citation>
    <scope>NUCLEOTIDE SEQUENCE [LARGE SCALE GENOMIC DNA]</scope>
    <source>
        <strain evidence="16 17">Oc5</strain>
    </source>
</reference>
<accession>A0A0A1MQV0</accession>
<feature type="transmembrane region" description="Helical" evidence="12">
    <location>
        <begin position="371"/>
        <end position="390"/>
    </location>
</feature>
<evidence type="ECO:0000313" key="17">
    <source>
        <dbReference type="Proteomes" id="UP000040453"/>
    </source>
</evidence>